<dbReference type="AlphaFoldDB" id="A0A6M3K7S1"/>
<dbReference type="EMBL" id="MT142303">
    <property type="protein sequence ID" value="QJA77805.1"/>
    <property type="molecule type" value="Genomic_DNA"/>
</dbReference>
<name>A0A6M3K7S1_9ZZZZ</name>
<organism evidence="1">
    <name type="scientific">viral metagenome</name>
    <dbReference type="NCBI Taxonomy" id="1070528"/>
    <lineage>
        <taxon>unclassified sequences</taxon>
        <taxon>metagenomes</taxon>
        <taxon>organismal metagenomes</taxon>
    </lineage>
</organism>
<proteinExistence type="predicted"/>
<gene>
    <name evidence="1" type="ORF">MM415A01210_0014</name>
</gene>
<accession>A0A6M3K7S1</accession>
<dbReference type="Gene3D" id="3.40.50.300">
    <property type="entry name" value="P-loop containing nucleotide triphosphate hydrolases"/>
    <property type="match status" value="1"/>
</dbReference>
<reference evidence="1" key="1">
    <citation type="submission" date="2020-03" db="EMBL/GenBank/DDBJ databases">
        <title>The deep terrestrial virosphere.</title>
        <authorList>
            <person name="Holmfeldt K."/>
            <person name="Nilsson E."/>
            <person name="Simone D."/>
            <person name="Lopez-Fernandez M."/>
            <person name="Wu X."/>
            <person name="de Brujin I."/>
            <person name="Lundin D."/>
            <person name="Andersson A."/>
            <person name="Bertilsson S."/>
            <person name="Dopson M."/>
        </authorList>
    </citation>
    <scope>NUCLEOTIDE SEQUENCE</scope>
    <source>
        <strain evidence="1">MM415A01210</strain>
    </source>
</reference>
<sequence>MQKTIQLPNNWSPRDYQKKLWNYLEGGGTRAVEAAHRRWGKDDVALHFTATAAHQKIGNYWHMLPMYGQARKVVWTAINPKTGKRRIDEAFPKEIRRKTKEQEMLIEFRNGSMWQLVGSDNYDAIVGSPPIGIVFSEWALANPMAWAYLSPILEENGGWALFIYTSRGNNHGRTIYEHAISKDAWFGEKLTVLDTPVFSAEQVKGIREEYINIFGPELGEALFDQEYMCSWEGAVFGAYFTKQIRDARAEKRITKVPHMPGVEVDTFWDLGVDDSTTIWFMQPLGKSFNFIDYYEATGYGLEHYAKVLKEKNYVYGNHWMPHDAAQREMSSGEIAKSKKEVAEDLGIRPVEIVRRARNMDIILMVHIPAVRNVMAQCWFDEEKCSRGLMALENYRSEYNEEKKVLSNRPTHDWSSHGSDAFRTFAVGYSPRVQVHQPQRLNLGQIYTNQGQGWMAG</sequence>
<evidence type="ECO:0000313" key="1">
    <source>
        <dbReference type="EMBL" id="QJA77805.1"/>
    </source>
</evidence>
<protein>
    <submittedName>
        <fullName evidence="1">Putative terminase</fullName>
    </submittedName>
</protein>
<dbReference type="InterPro" id="IPR027417">
    <property type="entry name" value="P-loop_NTPase"/>
</dbReference>